<dbReference type="Proteomes" id="UP000663879">
    <property type="component" value="Unassembled WGS sequence"/>
</dbReference>
<feature type="transmembrane region" description="Helical" evidence="1">
    <location>
        <begin position="145"/>
        <end position="168"/>
    </location>
</feature>
<feature type="non-terminal residue" evidence="2">
    <location>
        <position position="1"/>
    </location>
</feature>
<feature type="transmembrane region" description="Helical" evidence="1">
    <location>
        <begin position="58"/>
        <end position="85"/>
    </location>
</feature>
<evidence type="ECO:0000313" key="3">
    <source>
        <dbReference type="Proteomes" id="UP000663879"/>
    </source>
</evidence>
<evidence type="ECO:0000256" key="1">
    <source>
        <dbReference type="SAM" id="Phobius"/>
    </source>
</evidence>
<reference evidence="2" key="1">
    <citation type="submission" date="2021-02" db="EMBL/GenBank/DDBJ databases">
        <authorList>
            <person name="Nowell W R."/>
        </authorList>
    </citation>
    <scope>NUCLEOTIDE SEQUENCE</scope>
    <source>
        <strain evidence="2">Ploen Becks lab</strain>
    </source>
</reference>
<keyword evidence="3" id="KW-1185">Reference proteome</keyword>
<organism evidence="2 3">
    <name type="scientific">Brachionus calyciflorus</name>
    <dbReference type="NCBI Taxonomy" id="104777"/>
    <lineage>
        <taxon>Eukaryota</taxon>
        <taxon>Metazoa</taxon>
        <taxon>Spiralia</taxon>
        <taxon>Gnathifera</taxon>
        <taxon>Rotifera</taxon>
        <taxon>Eurotatoria</taxon>
        <taxon>Monogononta</taxon>
        <taxon>Pseudotrocha</taxon>
        <taxon>Ploima</taxon>
        <taxon>Brachionidae</taxon>
        <taxon>Brachionus</taxon>
    </lineage>
</organism>
<sequence>DCNCINIWIIGNAEASSRCPEQVAKCNFQQFLNRCNLSDLKNIKEDKLNYNDMQVIGIISNFIILFTNPFVCFIGLITNLTNLYIIKKIKTEFKEQLYTLMNVNTNVCLVYFLINIVRMFNFCFLPNGDYCLNISKVKFVQYFDIIVNDLIGSILKTLSNVLIILIGITRLKTLKYGSNYKLLKKKIKWLILFITFVLCALNLEKILNSYVNVNFFPIHDVDYLGFPIKNSFQSWDYLSYNLNQDSEIFYRSNIYLLTLFILNFSINTVLLFVIMGITDLIVLIKFRQDLYSVLQNKHKLSGMSYWLLSDICNFNPVIAAVNLPVNDPELY</sequence>
<keyword evidence="1" id="KW-0812">Transmembrane</keyword>
<gene>
    <name evidence="2" type="ORF">OXX778_LOCUS20263</name>
</gene>
<dbReference type="EMBL" id="CAJNOC010006656">
    <property type="protein sequence ID" value="CAF1082610.1"/>
    <property type="molecule type" value="Genomic_DNA"/>
</dbReference>
<protein>
    <recommendedName>
        <fullName evidence="4">G-protein coupled receptors family 1 profile domain-containing protein</fullName>
    </recommendedName>
</protein>
<evidence type="ECO:0000313" key="2">
    <source>
        <dbReference type="EMBL" id="CAF1082610.1"/>
    </source>
</evidence>
<name>A0A814MU83_9BILA</name>
<feature type="transmembrane region" description="Helical" evidence="1">
    <location>
        <begin position="254"/>
        <end position="284"/>
    </location>
</feature>
<keyword evidence="1" id="KW-0472">Membrane</keyword>
<comment type="caution">
    <text evidence="2">The sequence shown here is derived from an EMBL/GenBank/DDBJ whole genome shotgun (WGS) entry which is preliminary data.</text>
</comment>
<proteinExistence type="predicted"/>
<feature type="transmembrane region" description="Helical" evidence="1">
    <location>
        <begin position="97"/>
        <end position="117"/>
    </location>
</feature>
<feature type="transmembrane region" description="Helical" evidence="1">
    <location>
        <begin position="189"/>
        <end position="207"/>
    </location>
</feature>
<accession>A0A814MU83</accession>
<dbReference type="AlphaFoldDB" id="A0A814MU83"/>
<keyword evidence="1" id="KW-1133">Transmembrane helix</keyword>
<evidence type="ECO:0008006" key="4">
    <source>
        <dbReference type="Google" id="ProtNLM"/>
    </source>
</evidence>